<keyword evidence="2" id="KW-1185">Reference proteome</keyword>
<reference evidence="1 2" key="1">
    <citation type="submission" date="2019-02" db="EMBL/GenBank/DDBJ databases">
        <title>Genomic Encyclopedia of Type Strains, Phase IV (KMG-IV): sequencing the most valuable type-strain genomes for metagenomic binning, comparative biology and taxonomic classification.</title>
        <authorList>
            <person name="Goeker M."/>
        </authorList>
    </citation>
    <scope>NUCLEOTIDE SEQUENCE [LARGE SCALE GENOMIC DNA]</scope>
    <source>
        <strain evidence="1 2">DSM 43045</strain>
    </source>
</reference>
<name>A0A4Q7M6Z0_9MICO</name>
<protein>
    <submittedName>
        <fullName evidence="1">Uncharacterized protein</fullName>
    </submittedName>
</protein>
<organism evidence="1 2">
    <name type="scientific">Agromyces ramosus</name>
    <dbReference type="NCBI Taxonomy" id="33879"/>
    <lineage>
        <taxon>Bacteria</taxon>
        <taxon>Bacillati</taxon>
        <taxon>Actinomycetota</taxon>
        <taxon>Actinomycetes</taxon>
        <taxon>Micrococcales</taxon>
        <taxon>Microbacteriaceae</taxon>
        <taxon>Agromyces</taxon>
    </lineage>
</organism>
<evidence type="ECO:0000313" key="2">
    <source>
        <dbReference type="Proteomes" id="UP000293289"/>
    </source>
</evidence>
<dbReference type="Proteomes" id="UP000293289">
    <property type="component" value="Unassembled WGS sequence"/>
</dbReference>
<gene>
    <name evidence="1" type="ORF">EV187_3390</name>
</gene>
<proteinExistence type="predicted"/>
<comment type="caution">
    <text evidence="1">The sequence shown here is derived from an EMBL/GenBank/DDBJ whole genome shotgun (WGS) entry which is preliminary data.</text>
</comment>
<evidence type="ECO:0000313" key="1">
    <source>
        <dbReference type="EMBL" id="RZS63484.1"/>
    </source>
</evidence>
<dbReference type="EMBL" id="SGWY01000004">
    <property type="protein sequence ID" value="RZS63484.1"/>
    <property type="molecule type" value="Genomic_DNA"/>
</dbReference>
<sequence length="152" mass="15837">MLLVDRDDVPMDVWSDPTPEEYLPSQYALCPTDPGGVGAIGDVGAIRDRLSLDLQTLLRGTERTFTLSAGAAEAGAAGAGWVYATGPGPGVDCFVLSPEQARAVWAQGHPRDQAMMLLDDTSYATLTASDGADLEVVFGPVLPDGGWVQSAG</sequence>
<dbReference type="AlphaFoldDB" id="A0A4Q7M6Z0"/>
<accession>A0A4Q7M6Z0</accession>